<reference evidence="8 9" key="1">
    <citation type="submission" date="2019-10" db="EMBL/GenBank/DDBJ databases">
        <title>Draft Genome Sequence of the Caffeine Degrading Methylotroph Methylorubrum populi PINKEL.</title>
        <authorList>
            <person name="Dawson S.C."/>
            <person name="Zhang X."/>
            <person name="Wright M.E."/>
            <person name="Sharma G."/>
            <person name="Langner J.T."/>
            <person name="Ditty J.L."/>
            <person name="Subuyuj G.A."/>
        </authorList>
    </citation>
    <scope>NUCLEOTIDE SEQUENCE [LARGE SCALE GENOMIC DNA]</scope>
    <source>
        <strain evidence="8 9">Pinkel</strain>
    </source>
</reference>
<keyword evidence="5 7" id="KW-1133">Transmembrane helix</keyword>
<dbReference type="RefSeq" id="WP_193316414.1">
    <property type="nucleotide sequence ID" value="NZ_WEKV01000009.1"/>
</dbReference>
<keyword evidence="3" id="KW-1003">Cell membrane</keyword>
<organism evidence="8 9">
    <name type="scientific">Methylorubrum populi</name>
    <dbReference type="NCBI Taxonomy" id="223967"/>
    <lineage>
        <taxon>Bacteria</taxon>
        <taxon>Pseudomonadati</taxon>
        <taxon>Pseudomonadota</taxon>
        <taxon>Alphaproteobacteria</taxon>
        <taxon>Hyphomicrobiales</taxon>
        <taxon>Methylobacteriaceae</taxon>
        <taxon>Methylorubrum</taxon>
    </lineage>
</organism>
<feature type="transmembrane region" description="Helical" evidence="7">
    <location>
        <begin position="416"/>
        <end position="437"/>
    </location>
</feature>
<dbReference type="PANTHER" id="PTHR30250">
    <property type="entry name" value="PST FAMILY PREDICTED COLANIC ACID TRANSPORTER"/>
    <property type="match status" value="1"/>
</dbReference>
<comment type="subcellular location">
    <subcellularLocation>
        <location evidence="1">Cell membrane</location>
        <topology evidence="1">Multi-pass membrane protein</topology>
    </subcellularLocation>
</comment>
<proteinExistence type="inferred from homology"/>
<evidence type="ECO:0000313" key="9">
    <source>
        <dbReference type="Proteomes" id="UP000469949"/>
    </source>
</evidence>
<evidence type="ECO:0000256" key="5">
    <source>
        <dbReference type="ARBA" id="ARBA00022989"/>
    </source>
</evidence>
<accession>A0A833N374</accession>
<dbReference type="Pfam" id="PF13440">
    <property type="entry name" value="Polysacc_synt_3"/>
    <property type="match status" value="1"/>
</dbReference>
<comment type="caution">
    <text evidence="8">The sequence shown here is derived from an EMBL/GenBank/DDBJ whole genome shotgun (WGS) entry which is preliminary data.</text>
</comment>
<evidence type="ECO:0000256" key="7">
    <source>
        <dbReference type="SAM" id="Phobius"/>
    </source>
</evidence>
<dbReference type="Proteomes" id="UP000469949">
    <property type="component" value="Unassembled WGS sequence"/>
</dbReference>
<keyword evidence="6 7" id="KW-0472">Membrane</keyword>
<feature type="transmembrane region" description="Helical" evidence="7">
    <location>
        <begin position="211"/>
        <end position="228"/>
    </location>
</feature>
<evidence type="ECO:0000256" key="2">
    <source>
        <dbReference type="ARBA" id="ARBA00007430"/>
    </source>
</evidence>
<evidence type="ECO:0008006" key="10">
    <source>
        <dbReference type="Google" id="ProtNLM"/>
    </source>
</evidence>
<evidence type="ECO:0000256" key="6">
    <source>
        <dbReference type="ARBA" id="ARBA00023136"/>
    </source>
</evidence>
<dbReference type="PANTHER" id="PTHR30250:SF10">
    <property type="entry name" value="LIPOPOLYSACCHARIDE BIOSYNTHESIS PROTEIN WZXC"/>
    <property type="match status" value="1"/>
</dbReference>
<dbReference type="AlphaFoldDB" id="A0A833N374"/>
<keyword evidence="4 7" id="KW-0812">Transmembrane</keyword>
<dbReference type="GO" id="GO:0005886">
    <property type="term" value="C:plasma membrane"/>
    <property type="evidence" value="ECO:0007669"/>
    <property type="project" value="UniProtKB-SubCell"/>
</dbReference>
<evidence type="ECO:0000313" key="8">
    <source>
        <dbReference type="EMBL" id="KAB7785399.1"/>
    </source>
</evidence>
<evidence type="ECO:0000256" key="1">
    <source>
        <dbReference type="ARBA" id="ARBA00004651"/>
    </source>
</evidence>
<protein>
    <recommendedName>
        <fullName evidence="10">Polysaccharide biosynthesis protein</fullName>
    </recommendedName>
</protein>
<dbReference type="InterPro" id="IPR050833">
    <property type="entry name" value="Poly_Biosynth_Transport"/>
</dbReference>
<dbReference type="EMBL" id="WEKV01000009">
    <property type="protein sequence ID" value="KAB7785399.1"/>
    <property type="molecule type" value="Genomic_DNA"/>
</dbReference>
<feature type="transmembrane region" description="Helical" evidence="7">
    <location>
        <begin position="323"/>
        <end position="343"/>
    </location>
</feature>
<gene>
    <name evidence="8" type="ORF">F8B43_1900</name>
</gene>
<evidence type="ECO:0000256" key="4">
    <source>
        <dbReference type="ARBA" id="ARBA00022692"/>
    </source>
</evidence>
<feature type="transmembrane region" description="Helical" evidence="7">
    <location>
        <begin position="173"/>
        <end position="190"/>
    </location>
</feature>
<feature type="transmembrane region" description="Helical" evidence="7">
    <location>
        <begin position="118"/>
        <end position="138"/>
    </location>
</feature>
<evidence type="ECO:0000256" key="3">
    <source>
        <dbReference type="ARBA" id="ARBA00022475"/>
    </source>
</evidence>
<feature type="transmembrane region" description="Helical" evidence="7">
    <location>
        <begin position="145"/>
        <end position="167"/>
    </location>
</feature>
<feature type="transmembrane region" description="Helical" evidence="7">
    <location>
        <begin position="91"/>
        <end position="112"/>
    </location>
</feature>
<sequence>MSGVLTLSRGAILSGSAWTIGTYAASVALRFGSNVILSRLIAPEIFGMVAVIMVIRAGAELLSDIGIGQNIVNNSRGDEPAFYNTAWTLQVLRGLILFAICCLFSGPLAEIYGAPEAAIQIGALTLAVAGTTSTSLYLLQRRLKLPMLTLFDLILDFIGTVVLLLLVSWSPTVWTILLCNLLSSLLRVAASFMMPEARNRFRLERRSLGEIVRFGKWIFLWSMVGFFSLNIDRLYIGSLAPLALLGIYSIARTMADLPAALAGRLGHSMVFPLVSAAGDVPHDRLRREIGPMRLGFLLTAAVGIGGVAACGDLLLRVIYDPRYALAGAMLPPLLLGSWATILCTTNEYVLIGRGLPQAGTIASVVKLAYLLIGLPLAFDAGGMLGALSILVTADVVRYTVLLGAQLRRRTGFGSHDLLATAVLLATLLLATMARGAFSLGTAFDGLPQLRGALL</sequence>
<comment type="similarity">
    <text evidence="2">Belongs to the polysaccharide synthase family.</text>
</comment>
<name>A0A833N374_9HYPH</name>
<feature type="transmembrane region" description="Helical" evidence="7">
    <location>
        <begin position="294"/>
        <end position="317"/>
    </location>
</feature>